<sequence length="161" mass="18559">MKQAFLLLGTNLGDRNKNLLSAMQYIAGDEIEVEQTSSIYETAAWGKTDQQNFLNQVIEISTNLSSTALLEKILAIEKQIGRIRKEMWGERIIDIDILYYANEVIKSQRLVIPHTYLHERRFTLEPLHEIAPNFVHPVFNKTTSSLLNECKDLLEVKKITQ</sequence>
<reference evidence="14" key="1">
    <citation type="submission" date="2021-01" db="EMBL/GenBank/DDBJ databases">
        <title>Marivirga sp. nov., isolated from intertidal surface sediments.</title>
        <authorList>
            <person name="Zhang M."/>
        </authorList>
    </citation>
    <scope>NUCLEOTIDE SEQUENCE</scope>
    <source>
        <strain evidence="14">SM1354</strain>
    </source>
</reference>
<evidence type="ECO:0000256" key="8">
    <source>
        <dbReference type="ARBA" id="ARBA00022840"/>
    </source>
</evidence>
<proteinExistence type="inferred from homology"/>
<keyword evidence="7" id="KW-0418">Kinase</keyword>
<dbReference type="EMBL" id="JAERQG010000002">
    <property type="protein sequence ID" value="MBL0765272.1"/>
    <property type="molecule type" value="Genomic_DNA"/>
</dbReference>
<dbReference type="Pfam" id="PF01288">
    <property type="entry name" value="HPPK"/>
    <property type="match status" value="1"/>
</dbReference>
<evidence type="ECO:0000256" key="4">
    <source>
        <dbReference type="ARBA" id="ARBA00016218"/>
    </source>
</evidence>
<dbReference type="InterPro" id="IPR035907">
    <property type="entry name" value="Hppk_sf"/>
</dbReference>
<dbReference type="Proteomes" id="UP000642920">
    <property type="component" value="Unassembled WGS sequence"/>
</dbReference>
<organism evidence="14 15">
    <name type="scientific">Marivirga atlantica</name>
    <dbReference type="NCBI Taxonomy" id="1548457"/>
    <lineage>
        <taxon>Bacteria</taxon>
        <taxon>Pseudomonadati</taxon>
        <taxon>Bacteroidota</taxon>
        <taxon>Cytophagia</taxon>
        <taxon>Cytophagales</taxon>
        <taxon>Marivirgaceae</taxon>
        <taxon>Marivirga</taxon>
    </lineage>
</organism>
<evidence type="ECO:0000256" key="12">
    <source>
        <dbReference type="ARBA" id="ARBA00033413"/>
    </source>
</evidence>
<dbReference type="GO" id="GO:0016301">
    <property type="term" value="F:kinase activity"/>
    <property type="evidence" value="ECO:0007669"/>
    <property type="project" value="UniProtKB-KW"/>
</dbReference>
<dbReference type="PANTHER" id="PTHR43071">
    <property type="entry name" value="2-AMINO-4-HYDROXY-6-HYDROXYMETHYLDIHYDROPTERIDINE PYROPHOSPHOKINASE"/>
    <property type="match status" value="1"/>
</dbReference>
<feature type="domain" description="7,8-dihydro-6-hydroxymethylpterin-pyrophosphokinase" evidence="13">
    <location>
        <begin position="6"/>
        <end position="132"/>
    </location>
</feature>
<evidence type="ECO:0000313" key="15">
    <source>
        <dbReference type="Proteomes" id="UP000642920"/>
    </source>
</evidence>
<name>A0A937DEJ2_9BACT</name>
<comment type="similarity">
    <text evidence="2">Belongs to the HPPK family.</text>
</comment>
<keyword evidence="6" id="KW-0547">Nucleotide-binding</keyword>
<keyword evidence="5 14" id="KW-0808">Transferase</keyword>
<protein>
    <recommendedName>
        <fullName evidence="4">2-amino-4-hydroxy-6-hydroxymethyldihydropteridine pyrophosphokinase</fullName>
        <ecNumber evidence="3">2.7.6.3</ecNumber>
    </recommendedName>
    <alternativeName>
        <fullName evidence="11">6-hydroxymethyl-7,8-dihydropterin pyrophosphokinase</fullName>
    </alternativeName>
    <alternativeName>
        <fullName evidence="12">7,8-dihydro-6-hydroxymethylpterin-pyrophosphokinase</fullName>
    </alternativeName>
</protein>
<dbReference type="GO" id="GO:0046656">
    <property type="term" value="P:folic acid biosynthetic process"/>
    <property type="evidence" value="ECO:0007669"/>
    <property type="project" value="UniProtKB-KW"/>
</dbReference>
<dbReference type="AlphaFoldDB" id="A0A937DEJ2"/>
<dbReference type="NCBIfam" id="TIGR01498">
    <property type="entry name" value="folK"/>
    <property type="match status" value="1"/>
</dbReference>
<dbReference type="EC" id="2.7.6.3" evidence="3"/>
<dbReference type="GO" id="GO:0003848">
    <property type="term" value="F:2-amino-4-hydroxy-6-hydroxymethyldihydropteridine diphosphokinase activity"/>
    <property type="evidence" value="ECO:0007669"/>
    <property type="project" value="UniProtKB-EC"/>
</dbReference>
<evidence type="ECO:0000256" key="11">
    <source>
        <dbReference type="ARBA" id="ARBA00029766"/>
    </source>
</evidence>
<accession>A0A937DEJ2</accession>
<evidence type="ECO:0000256" key="2">
    <source>
        <dbReference type="ARBA" id="ARBA00005810"/>
    </source>
</evidence>
<evidence type="ECO:0000256" key="3">
    <source>
        <dbReference type="ARBA" id="ARBA00013253"/>
    </source>
</evidence>
<dbReference type="PANTHER" id="PTHR43071:SF1">
    <property type="entry name" value="2-AMINO-4-HYDROXY-6-HYDROXYMETHYLDIHYDROPTERIDINE PYROPHOSPHOKINASE"/>
    <property type="match status" value="1"/>
</dbReference>
<dbReference type="GO" id="GO:0005524">
    <property type="term" value="F:ATP binding"/>
    <property type="evidence" value="ECO:0007669"/>
    <property type="project" value="UniProtKB-KW"/>
</dbReference>
<evidence type="ECO:0000256" key="1">
    <source>
        <dbReference type="ARBA" id="ARBA00005051"/>
    </source>
</evidence>
<comment type="caution">
    <text evidence="14">The sequence shown here is derived from an EMBL/GenBank/DDBJ whole genome shotgun (WGS) entry which is preliminary data.</text>
</comment>
<dbReference type="InterPro" id="IPR000550">
    <property type="entry name" value="Hppk"/>
</dbReference>
<dbReference type="SUPFAM" id="SSF55083">
    <property type="entry name" value="6-hydroxymethyl-7,8-dihydropterin pyrophosphokinase, HPPK"/>
    <property type="match status" value="1"/>
</dbReference>
<comment type="function">
    <text evidence="10">Catalyzes the transfer of pyrophosphate from adenosine triphosphate (ATP) to 6-hydroxymethyl-7,8-dihydropterin, an enzymatic step in folate biosynthesis pathway.</text>
</comment>
<evidence type="ECO:0000256" key="5">
    <source>
        <dbReference type="ARBA" id="ARBA00022679"/>
    </source>
</evidence>
<evidence type="ECO:0000256" key="10">
    <source>
        <dbReference type="ARBA" id="ARBA00029409"/>
    </source>
</evidence>
<evidence type="ECO:0000313" key="14">
    <source>
        <dbReference type="EMBL" id="MBL0765272.1"/>
    </source>
</evidence>
<evidence type="ECO:0000256" key="6">
    <source>
        <dbReference type="ARBA" id="ARBA00022741"/>
    </source>
</evidence>
<keyword evidence="8" id="KW-0067">ATP-binding</keyword>
<gene>
    <name evidence="14" type="primary">folK</name>
    <name evidence="14" type="ORF">JKP34_08435</name>
</gene>
<keyword evidence="9" id="KW-0289">Folate biosynthesis</keyword>
<evidence type="ECO:0000256" key="9">
    <source>
        <dbReference type="ARBA" id="ARBA00022909"/>
    </source>
</evidence>
<comment type="pathway">
    <text evidence="1">Cofactor biosynthesis; tetrahydrofolate biosynthesis; 2-amino-4-hydroxy-6-hydroxymethyl-7,8-dihydropteridine diphosphate from 7,8-dihydroneopterin triphosphate: step 4/4.</text>
</comment>
<dbReference type="Gene3D" id="3.30.70.560">
    <property type="entry name" value="7,8-Dihydro-6-hydroxymethylpterin-pyrophosphokinase HPPK"/>
    <property type="match status" value="1"/>
</dbReference>
<evidence type="ECO:0000259" key="13">
    <source>
        <dbReference type="Pfam" id="PF01288"/>
    </source>
</evidence>
<evidence type="ECO:0000256" key="7">
    <source>
        <dbReference type="ARBA" id="ARBA00022777"/>
    </source>
</evidence>
<dbReference type="CDD" id="cd00483">
    <property type="entry name" value="HPPK"/>
    <property type="match status" value="1"/>
</dbReference>
<keyword evidence="15" id="KW-1185">Reference proteome</keyword>